<dbReference type="AlphaFoldDB" id="A0A915HFN5"/>
<sequence>MVILDENDSAPRCCSTLKFEVLIVKPTVAKLTRCGSAEREIFTEKITSSVVFSSITLSVTFDEENLHPENDLSPTTFVKGIGYKGAMNLKIGLPEMKVVFDCKDFNGCGLFEHG</sequence>
<reference evidence="2" key="1">
    <citation type="submission" date="2022-11" db="UniProtKB">
        <authorList>
            <consortium name="WormBaseParasite"/>
        </authorList>
    </citation>
    <scope>IDENTIFICATION</scope>
</reference>
<evidence type="ECO:0000313" key="2">
    <source>
        <dbReference type="WBParaSite" id="nRc.2.0.1.t00104-RA"/>
    </source>
</evidence>
<dbReference type="WBParaSite" id="nRc.2.0.1.t00104-RA">
    <property type="protein sequence ID" value="nRc.2.0.1.t00104-RA"/>
    <property type="gene ID" value="nRc.2.0.1.g00104"/>
</dbReference>
<accession>A0A915HFN5</accession>
<evidence type="ECO:0000313" key="1">
    <source>
        <dbReference type="Proteomes" id="UP000887565"/>
    </source>
</evidence>
<proteinExistence type="predicted"/>
<dbReference type="Proteomes" id="UP000887565">
    <property type="component" value="Unplaced"/>
</dbReference>
<organism evidence="1 2">
    <name type="scientific">Romanomermis culicivorax</name>
    <name type="common">Nematode worm</name>
    <dbReference type="NCBI Taxonomy" id="13658"/>
    <lineage>
        <taxon>Eukaryota</taxon>
        <taxon>Metazoa</taxon>
        <taxon>Ecdysozoa</taxon>
        <taxon>Nematoda</taxon>
        <taxon>Enoplea</taxon>
        <taxon>Dorylaimia</taxon>
        <taxon>Mermithida</taxon>
        <taxon>Mermithoidea</taxon>
        <taxon>Mermithidae</taxon>
        <taxon>Romanomermis</taxon>
    </lineage>
</organism>
<name>A0A915HFN5_ROMCU</name>
<protein>
    <submittedName>
        <fullName evidence="2">Uncharacterized protein</fullName>
    </submittedName>
</protein>
<keyword evidence="1" id="KW-1185">Reference proteome</keyword>